<dbReference type="STRING" id="1280837.A0A316VGM4"/>
<dbReference type="OrthoDB" id="10261524at2759"/>
<dbReference type="PANTHER" id="PTHR37325:SF1">
    <property type="entry name" value="OXIDOREDUCTASE 21 KDA SUBUNIT, PUTATIVE (AFU_ORTHOLOGUE AFUA_4G05910)-RELATED"/>
    <property type="match status" value="1"/>
</dbReference>
<name>A0A316VGM4_9BASI</name>
<dbReference type="PIRSF" id="PIRSF022976">
    <property type="entry name" value="NADH_Oxi_21kDa"/>
    <property type="match status" value="1"/>
</dbReference>
<evidence type="ECO:0000256" key="1">
    <source>
        <dbReference type="SAM" id="MobiDB-lite"/>
    </source>
</evidence>
<dbReference type="GeneID" id="37022658"/>
<protein>
    <submittedName>
        <fullName evidence="2">21 kDa subunit of NADH dehydrogenase</fullName>
    </submittedName>
</protein>
<accession>A0A316VGM4</accession>
<dbReference type="RefSeq" id="XP_025355775.1">
    <property type="nucleotide sequence ID" value="XM_025500877.1"/>
</dbReference>
<dbReference type="EMBL" id="KZ819603">
    <property type="protein sequence ID" value="PWN35473.1"/>
    <property type="molecule type" value="Genomic_DNA"/>
</dbReference>
<sequence>MSFRATRTLLEEGKQYASSHKYTYVEGKTPFWRKFREYMVVNPEISSGLPDPTKNRYPTPGSRTERAAIPPSRSSDVAGNLYYNRDFRRKYPRTEMITQSHLTQLLLAAPNEDGTKTLAAPGEESTSTSLTRPTDLMAPSAFTQVLAQVHSPSSGVTHYSATNLPPRPPFVGPQHLLKKAPGAVPHDPHAYYPAENYN</sequence>
<dbReference type="InParanoid" id="A0A316VGM4"/>
<proteinExistence type="predicted"/>
<feature type="region of interest" description="Disordered" evidence="1">
    <location>
        <begin position="44"/>
        <end position="73"/>
    </location>
</feature>
<organism evidence="2 3">
    <name type="scientific">Meira miltonrushii</name>
    <dbReference type="NCBI Taxonomy" id="1280837"/>
    <lineage>
        <taxon>Eukaryota</taxon>
        <taxon>Fungi</taxon>
        <taxon>Dikarya</taxon>
        <taxon>Basidiomycota</taxon>
        <taxon>Ustilaginomycotina</taxon>
        <taxon>Exobasidiomycetes</taxon>
        <taxon>Exobasidiales</taxon>
        <taxon>Brachybasidiaceae</taxon>
        <taxon>Meira</taxon>
    </lineage>
</organism>
<evidence type="ECO:0000313" key="2">
    <source>
        <dbReference type="EMBL" id="PWN35473.1"/>
    </source>
</evidence>
<evidence type="ECO:0000313" key="3">
    <source>
        <dbReference type="Proteomes" id="UP000245771"/>
    </source>
</evidence>
<keyword evidence="3" id="KW-1185">Reference proteome</keyword>
<dbReference type="InterPro" id="IPR016813">
    <property type="entry name" value="NADH_Ub_cplx-1_21kDa"/>
</dbReference>
<feature type="region of interest" description="Disordered" evidence="1">
    <location>
        <begin position="115"/>
        <end position="134"/>
    </location>
</feature>
<gene>
    <name evidence="2" type="ORF">FA14DRAFT_178843</name>
</gene>
<dbReference type="AlphaFoldDB" id="A0A316VGM4"/>
<dbReference type="Proteomes" id="UP000245771">
    <property type="component" value="Unassembled WGS sequence"/>
</dbReference>
<dbReference type="CDD" id="cd22849">
    <property type="entry name" value="NuzM"/>
    <property type="match status" value="1"/>
</dbReference>
<dbReference type="PANTHER" id="PTHR37325">
    <property type="entry name" value="OXIDOREDUCTASE 21 KDA SUBUNIT, PUTATIVE (AFU_ORTHOLOGUE AFUA_4G05910)-RELATED"/>
    <property type="match status" value="1"/>
</dbReference>
<reference evidence="2 3" key="1">
    <citation type="journal article" date="2018" name="Mol. Biol. Evol.">
        <title>Broad Genomic Sampling Reveals a Smut Pathogenic Ancestry of the Fungal Clade Ustilaginomycotina.</title>
        <authorList>
            <person name="Kijpornyongpan T."/>
            <person name="Mondo S.J."/>
            <person name="Barry K."/>
            <person name="Sandor L."/>
            <person name="Lee J."/>
            <person name="Lipzen A."/>
            <person name="Pangilinan J."/>
            <person name="LaButti K."/>
            <person name="Hainaut M."/>
            <person name="Henrissat B."/>
            <person name="Grigoriev I.V."/>
            <person name="Spatafora J.W."/>
            <person name="Aime M.C."/>
        </authorList>
    </citation>
    <scope>NUCLEOTIDE SEQUENCE [LARGE SCALE GENOMIC DNA]</scope>
    <source>
        <strain evidence="2 3">MCA 3882</strain>
    </source>
</reference>